<evidence type="ECO:0000256" key="5">
    <source>
        <dbReference type="ARBA" id="ARBA00022917"/>
    </source>
</evidence>
<dbReference type="PANTHER" id="PTHR43721">
    <property type="entry name" value="ELONGATION FACTOR TU-RELATED"/>
    <property type="match status" value="1"/>
</dbReference>
<dbReference type="GO" id="GO:0003746">
    <property type="term" value="F:translation elongation factor activity"/>
    <property type="evidence" value="ECO:0007669"/>
    <property type="project" value="UniProtKB-KW"/>
</dbReference>
<dbReference type="NCBIfam" id="TIGR00231">
    <property type="entry name" value="small_GTP"/>
    <property type="match status" value="1"/>
</dbReference>
<dbReference type="GO" id="GO:0005829">
    <property type="term" value="C:cytosol"/>
    <property type="evidence" value="ECO:0007669"/>
    <property type="project" value="TreeGrafter"/>
</dbReference>
<dbReference type="InterPro" id="IPR009000">
    <property type="entry name" value="Transl_B-barrel_sf"/>
</dbReference>
<evidence type="ECO:0000256" key="8">
    <source>
        <dbReference type="ARBA" id="ARBA00031615"/>
    </source>
</evidence>
<dbReference type="GO" id="GO:0001514">
    <property type="term" value="P:selenocysteine incorporation"/>
    <property type="evidence" value="ECO:0007669"/>
    <property type="project" value="InterPro"/>
</dbReference>
<comment type="function">
    <text evidence="7">Translation factor necessary for the incorporation of selenocysteine into proteins. It probably replaces EF-Tu for the insertion of selenocysteine directed by the UGA codon. SelB binds GTP and GDP.</text>
</comment>
<evidence type="ECO:0000259" key="9">
    <source>
        <dbReference type="PROSITE" id="PS51722"/>
    </source>
</evidence>
<dbReference type="InterPro" id="IPR050055">
    <property type="entry name" value="EF-Tu_GTPase"/>
</dbReference>
<name>L8J8T6_9GAMM</name>
<dbReference type="InterPro" id="IPR004535">
    <property type="entry name" value="Transl_elong_SelB"/>
</dbReference>
<evidence type="ECO:0000313" key="10">
    <source>
        <dbReference type="EMBL" id="ELR63877.1"/>
    </source>
</evidence>
<dbReference type="InterPro" id="IPR000795">
    <property type="entry name" value="T_Tr_GTP-bd_dom"/>
</dbReference>
<evidence type="ECO:0000256" key="3">
    <source>
        <dbReference type="ARBA" id="ARBA00022490"/>
    </source>
</evidence>
<evidence type="ECO:0000313" key="11">
    <source>
        <dbReference type="Proteomes" id="UP000011134"/>
    </source>
</evidence>
<reference evidence="10 11" key="1">
    <citation type="submission" date="2012-12" db="EMBL/GenBank/DDBJ databases">
        <title>Genome Assembly of Photobacterium sp. AK15.</title>
        <authorList>
            <person name="Khatri I."/>
            <person name="Vaidya B."/>
            <person name="Srinivas T.N.R."/>
            <person name="Subramanian S."/>
            <person name="Pinnaka A."/>
        </authorList>
    </citation>
    <scope>NUCLEOTIDE SEQUENCE [LARGE SCALE GENOMIC DNA]</scope>
    <source>
        <strain evidence="10 11">AK15</strain>
    </source>
</reference>
<feature type="domain" description="Tr-type G" evidence="9">
    <location>
        <begin position="9"/>
        <end position="179"/>
    </location>
</feature>
<dbReference type="PANTHER" id="PTHR43721:SF22">
    <property type="entry name" value="ELONGATION FACTOR TU, MITOCHONDRIAL"/>
    <property type="match status" value="1"/>
</dbReference>
<comment type="caution">
    <text evidence="10">The sequence shown here is derived from an EMBL/GenBank/DDBJ whole genome shotgun (WGS) entry which is preliminary data.</text>
</comment>
<sequence>MLTQSNNVMYQAVVGVAGHVDHGKTALIEALTGIVTARPHEQALGMTQDLGFAYFNDDAGNTIGVVDVPGHERYLRNMVAGVWHLNTLILVVAADEGWMPMTTSHLEVAHAMGLKEIILCINKCDKVSSQQLAETEELALEMVMDMTGLIPELVSVSAMSGENIPILRQTIIESVARTVMPAVAEMDEEVPAEHDPQLYVDRAFVVNGIGTVVTGTLAQGKIAVGDKVRCYPSGQVGMVRSIQAYHRQLDSVNSTCRVALNVKGLNRKDIGRGGLLVGTNRAVTLCEQCIVRLGLFDSSVIVRKQREVEVAVGTWHGVAKICYIPETQLARLVFKQAVPLQFGQRLAVIVKGGSRLLHGAEVVWQAFIPSFQKRAIYNGLAQLPATLKFDDEFRLLLNVRGYFDAEKMGVASGFDGVHLAPFMFEPEWLEKNEAAIHNLLAELGAMGDGEISTRLRIENEAVAVIMQAMKQQDKVHLSHGKWYPGQGMSEDELPSEAQELLAQIRHYGKDGLELNKVTLSGGKKWLRQLAHQKLITALNETIYYDMALYTEMVKAVVSEHKAQERISMADIKDNTGLSRKYAIPLANRMEKDGWVRRDGDERIIVKPWS</sequence>
<dbReference type="Pfam" id="PF03144">
    <property type="entry name" value="GTP_EFTU_D2"/>
    <property type="match status" value="1"/>
</dbReference>
<dbReference type="GO" id="GO:0005525">
    <property type="term" value="F:GTP binding"/>
    <property type="evidence" value="ECO:0007669"/>
    <property type="project" value="UniProtKB-KW"/>
</dbReference>
<dbReference type="Proteomes" id="UP000011134">
    <property type="component" value="Unassembled WGS sequence"/>
</dbReference>
<dbReference type="Pfam" id="PF09107">
    <property type="entry name" value="WHD_3rd_SelB"/>
    <property type="match status" value="1"/>
</dbReference>
<keyword evidence="4" id="KW-0547">Nucleotide-binding</keyword>
<dbReference type="PROSITE" id="PS51722">
    <property type="entry name" value="G_TR_2"/>
    <property type="match status" value="1"/>
</dbReference>
<keyword evidence="6" id="KW-0342">GTP-binding</keyword>
<dbReference type="GO" id="GO:0003924">
    <property type="term" value="F:GTPase activity"/>
    <property type="evidence" value="ECO:0007669"/>
    <property type="project" value="InterPro"/>
</dbReference>
<keyword evidence="3" id="KW-0963">Cytoplasm</keyword>
<evidence type="ECO:0000256" key="6">
    <source>
        <dbReference type="ARBA" id="ARBA00023134"/>
    </source>
</evidence>
<dbReference type="OrthoDB" id="9803139at2"/>
<evidence type="ECO:0000256" key="7">
    <source>
        <dbReference type="ARBA" id="ARBA00025526"/>
    </source>
</evidence>
<dbReference type="EMBL" id="AMZO01000034">
    <property type="protein sequence ID" value="ELR63877.1"/>
    <property type="molecule type" value="Genomic_DNA"/>
</dbReference>
<dbReference type="SUPFAM" id="SSF46785">
    <property type="entry name" value="Winged helix' DNA-binding domain"/>
    <property type="match status" value="1"/>
</dbReference>
<dbReference type="InterPro" id="IPR005225">
    <property type="entry name" value="Small_GTP-bd"/>
</dbReference>
<evidence type="ECO:0000256" key="1">
    <source>
        <dbReference type="ARBA" id="ARBA00004496"/>
    </source>
</evidence>
<dbReference type="Gene3D" id="1.10.10.10">
    <property type="entry name" value="Winged helix-like DNA-binding domain superfamily/Winged helix DNA-binding domain"/>
    <property type="match status" value="1"/>
</dbReference>
<dbReference type="NCBIfam" id="TIGR00475">
    <property type="entry name" value="selB"/>
    <property type="match status" value="1"/>
</dbReference>
<dbReference type="InterPro" id="IPR036388">
    <property type="entry name" value="WH-like_DNA-bd_sf"/>
</dbReference>
<dbReference type="Gene3D" id="3.40.50.300">
    <property type="entry name" value="P-loop containing nucleotide triphosphate hydrolases"/>
    <property type="match status" value="1"/>
</dbReference>
<dbReference type="Gene3D" id="2.40.30.10">
    <property type="entry name" value="Translation factors"/>
    <property type="match status" value="1"/>
</dbReference>
<gene>
    <name evidence="10" type="ORF">C942_03221</name>
</gene>
<evidence type="ECO:0000256" key="4">
    <source>
        <dbReference type="ARBA" id="ARBA00022741"/>
    </source>
</evidence>
<protein>
    <recommendedName>
        <fullName evidence="2">Selenocysteine-specific elongation factor</fullName>
    </recommendedName>
    <alternativeName>
        <fullName evidence="8">SelB translation factor</fullName>
    </alternativeName>
</protein>
<dbReference type="PATRIC" id="fig|1056511.3.peg.4146"/>
<organism evidence="10 11">
    <name type="scientific">Photobacterium marinum</name>
    <dbReference type="NCBI Taxonomy" id="1056511"/>
    <lineage>
        <taxon>Bacteria</taxon>
        <taxon>Pseudomonadati</taxon>
        <taxon>Pseudomonadota</taxon>
        <taxon>Gammaproteobacteria</taxon>
        <taxon>Vibrionales</taxon>
        <taxon>Vibrionaceae</taxon>
        <taxon>Photobacterium</taxon>
    </lineage>
</organism>
<keyword evidence="5" id="KW-0648">Protein biosynthesis</keyword>
<proteinExistence type="predicted"/>
<dbReference type="RefSeq" id="WP_007469713.1">
    <property type="nucleotide sequence ID" value="NZ_AMZO01000034.1"/>
</dbReference>
<accession>L8J8T6</accession>
<dbReference type="SUPFAM" id="SSF52540">
    <property type="entry name" value="P-loop containing nucleoside triphosphate hydrolases"/>
    <property type="match status" value="1"/>
</dbReference>
<keyword evidence="10" id="KW-0251">Elongation factor</keyword>
<dbReference type="Pfam" id="PF00009">
    <property type="entry name" value="GTP_EFTU"/>
    <property type="match status" value="1"/>
</dbReference>
<comment type="subcellular location">
    <subcellularLocation>
        <location evidence="1">Cytoplasm</location>
    </subcellularLocation>
</comment>
<dbReference type="InterPro" id="IPR015191">
    <property type="entry name" value="SelB_WHD4"/>
</dbReference>
<dbReference type="InterPro" id="IPR036390">
    <property type="entry name" value="WH_DNA-bd_sf"/>
</dbReference>
<dbReference type="GO" id="GO:0003723">
    <property type="term" value="F:RNA binding"/>
    <property type="evidence" value="ECO:0007669"/>
    <property type="project" value="InterPro"/>
</dbReference>
<dbReference type="InterPro" id="IPR027417">
    <property type="entry name" value="P-loop_NTPase"/>
</dbReference>
<evidence type="ECO:0000256" key="2">
    <source>
        <dbReference type="ARBA" id="ARBA00015953"/>
    </source>
</evidence>
<dbReference type="AlphaFoldDB" id="L8J8T6"/>
<dbReference type="SUPFAM" id="SSF50447">
    <property type="entry name" value="Translation proteins"/>
    <property type="match status" value="1"/>
</dbReference>
<dbReference type="InterPro" id="IPR004161">
    <property type="entry name" value="EFTu-like_2"/>
</dbReference>
<keyword evidence="11" id="KW-1185">Reference proteome</keyword>